<dbReference type="EMBL" id="BQNB010013691">
    <property type="protein sequence ID" value="GJT19113.1"/>
    <property type="molecule type" value="Genomic_DNA"/>
</dbReference>
<evidence type="ECO:0008006" key="4">
    <source>
        <dbReference type="Google" id="ProtNLM"/>
    </source>
</evidence>
<reference evidence="2" key="2">
    <citation type="submission" date="2022-01" db="EMBL/GenBank/DDBJ databases">
        <authorList>
            <person name="Yamashiro T."/>
            <person name="Shiraishi A."/>
            <person name="Satake H."/>
            <person name="Nakayama K."/>
        </authorList>
    </citation>
    <scope>NUCLEOTIDE SEQUENCE</scope>
</reference>
<evidence type="ECO:0000256" key="1">
    <source>
        <dbReference type="SAM" id="MobiDB-lite"/>
    </source>
</evidence>
<accession>A0ABQ5BZL0</accession>
<feature type="region of interest" description="Disordered" evidence="1">
    <location>
        <begin position="263"/>
        <end position="287"/>
    </location>
</feature>
<reference evidence="2" key="1">
    <citation type="journal article" date="2022" name="Int. J. Mol. Sci.">
        <title>Draft Genome of Tanacetum Coccineum: Genomic Comparison of Closely Related Tanacetum-Family Plants.</title>
        <authorList>
            <person name="Yamashiro T."/>
            <person name="Shiraishi A."/>
            <person name="Nakayama K."/>
            <person name="Satake H."/>
        </authorList>
    </citation>
    <scope>NUCLEOTIDE SEQUENCE</scope>
</reference>
<gene>
    <name evidence="2" type="ORF">Tco_0877819</name>
</gene>
<proteinExistence type="predicted"/>
<name>A0ABQ5BZL0_9ASTR</name>
<comment type="caution">
    <text evidence="2">The sequence shown here is derived from an EMBL/GenBank/DDBJ whole genome shotgun (WGS) entry which is preliminary data.</text>
</comment>
<keyword evidence="3" id="KW-1185">Reference proteome</keyword>
<dbReference type="CDD" id="cd09272">
    <property type="entry name" value="RNase_HI_RT_Ty1"/>
    <property type="match status" value="1"/>
</dbReference>
<organism evidence="2 3">
    <name type="scientific">Tanacetum coccineum</name>
    <dbReference type="NCBI Taxonomy" id="301880"/>
    <lineage>
        <taxon>Eukaryota</taxon>
        <taxon>Viridiplantae</taxon>
        <taxon>Streptophyta</taxon>
        <taxon>Embryophyta</taxon>
        <taxon>Tracheophyta</taxon>
        <taxon>Spermatophyta</taxon>
        <taxon>Magnoliopsida</taxon>
        <taxon>eudicotyledons</taxon>
        <taxon>Gunneridae</taxon>
        <taxon>Pentapetalae</taxon>
        <taxon>asterids</taxon>
        <taxon>campanulids</taxon>
        <taxon>Asterales</taxon>
        <taxon>Asteraceae</taxon>
        <taxon>Asteroideae</taxon>
        <taxon>Anthemideae</taxon>
        <taxon>Anthemidinae</taxon>
        <taxon>Tanacetum</taxon>
    </lineage>
</organism>
<evidence type="ECO:0000313" key="2">
    <source>
        <dbReference type="EMBL" id="GJT19113.1"/>
    </source>
</evidence>
<evidence type="ECO:0000313" key="3">
    <source>
        <dbReference type="Proteomes" id="UP001151760"/>
    </source>
</evidence>
<sequence>MKKAEFKVKKEGPNLGKLKYFLGIEVLENENGLCLSQRKYCLELLQEYGLFVAKTVDAPLPENTTHNHIGSNDDKILSFPVIGVQISENGILKLIAYADSNWAICHVNRKSVSEAEYRIMASATCEVIWLSNLLSDMGIKGLFPVVLQKVSSSVIKTEKIHNSQQIANVLTKALDSNKKCLVDAEVFWKILDICPRVQGVDMLNVPDDEIDNKQLKKGRCENMPYPRIGEDFQEYGLPIPETMLTEGIKQSKSYQMFIKYSTGQIPPKKSRGKGSQEKKTADIPEADADVLEELTLNMLETTSIEKSD</sequence>
<dbReference type="Proteomes" id="UP001151760">
    <property type="component" value="Unassembled WGS sequence"/>
</dbReference>
<protein>
    <recommendedName>
        <fullName evidence="4">Reverse transcriptase Ty1/copia-type domain-containing protein</fullName>
    </recommendedName>
</protein>